<proteinExistence type="inferred from homology"/>
<evidence type="ECO:0000256" key="9">
    <source>
        <dbReference type="ARBA" id="ARBA00023065"/>
    </source>
</evidence>
<keyword evidence="10 12" id="KW-0496">Mitochondrion</keyword>
<evidence type="ECO:0000256" key="8">
    <source>
        <dbReference type="ARBA" id="ARBA00022989"/>
    </source>
</evidence>
<evidence type="ECO:0000256" key="3">
    <source>
        <dbReference type="ARBA" id="ARBA00011291"/>
    </source>
</evidence>
<evidence type="ECO:0000256" key="13">
    <source>
        <dbReference type="SAM" id="Phobius"/>
    </source>
</evidence>
<evidence type="ECO:0000256" key="6">
    <source>
        <dbReference type="ARBA" id="ARBA00022692"/>
    </source>
</evidence>
<organism evidence="14">
    <name type="scientific">Pogonus iridipennis</name>
    <dbReference type="NCBI Taxonomy" id="1588393"/>
    <lineage>
        <taxon>Eukaryota</taxon>
        <taxon>Metazoa</taxon>
        <taxon>Ecdysozoa</taxon>
        <taxon>Arthropoda</taxon>
        <taxon>Hexapoda</taxon>
        <taxon>Insecta</taxon>
        <taxon>Pterygota</taxon>
        <taxon>Neoptera</taxon>
        <taxon>Endopterygota</taxon>
        <taxon>Coleoptera</taxon>
        <taxon>Adephaga</taxon>
        <taxon>Caraboidea</taxon>
        <taxon>Carabidae</taxon>
        <taxon>Trechinae</taxon>
        <taxon>Pogonini</taxon>
        <taxon>Pogonus</taxon>
    </lineage>
</organism>
<dbReference type="GO" id="GO:0015078">
    <property type="term" value="F:proton transmembrane transporter activity"/>
    <property type="evidence" value="ECO:0007669"/>
    <property type="project" value="InterPro"/>
</dbReference>
<geneLocation type="mitochondrion" evidence="14"/>
<evidence type="ECO:0000313" key="14">
    <source>
        <dbReference type="EMBL" id="ARH54588.1"/>
    </source>
</evidence>
<evidence type="ECO:0000256" key="4">
    <source>
        <dbReference type="ARBA" id="ARBA00022448"/>
    </source>
</evidence>
<keyword evidence="7 12" id="KW-0375">Hydrogen ion transport</keyword>
<dbReference type="GO" id="GO:0045259">
    <property type="term" value="C:proton-transporting ATP synthase complex"/>
    <property type="evidence" value="ECO:0007669"/>
    <property type="project" value="UniProtKB-KW"/>
</dbReference>
<sequence>MPQMAPMSWIFLYIMFTMIFLMFNFLNYYLFLIKNNEMTELKNFKNKMLNWKW</sequence>
<evidence type="ECO:0000256" key="12">
    <source>
        <dbReference type="RuleBase" id="RU003661"/>
    </source>
</evidence>
<protein>
    <recommendedName>
        <fullName evidence="12">ATP synthase complex subunit 8</fullName>
    </recommendedName>
</protein>
<keyword evidence="4 12" id="KW-0813">Transport</keyword>
<accession>A0A343C3J5</accession>
<keyword evidence="8 13" id="KW-1133">Transmembrane helix</keyword>
<keyword evidence="9 12" id="KW-0406">Ion transport</keyword>
<name>A0A343C3J5_9CARA</name>
<keyword evidence="5 12" id="KW-0138">CF(0)</keyword>
<gene>
    <name evidence="14" type="primary">atp8</name>
</gene>
<evidence type="ECO:0000256" key="2">
    <source>
        <dbReference type="ARBA" id="ARBA00008892"/>
    </source>
</evidence>
<evidence type="ECO:0000256" key="5">
    <source>
        <dbReference type="ARBA" id="ARBA00022547"/>
    </source>
</evidence>
<feature type="transmembrane region" description="Helical" evidence="13">
    <location>
        <begin position="6"/>
        <end position="32"/>
    </location>
</feature>
<keyword evidence="6 12" id="KW-0812">Transmembrane</keyword>
<evidence type="ECO:0000256" key="10">
    <source>
        <dbReference type="ARBA" id="ARBA00023128"/>
    </source>
</evidence>
<reference evidence="14" key="1">
    <citation type="submission" date="2016-04" db="EMBL/GenBank/DDBJ databases">
        <title>Mitochondria of beetle species.</title>
        <authorList>
            <person name="Hunter A."/>
            <person name="Moriniere J."/>
            <person name="Tang P."/>
            <person name="Linard B."/>
            <person name="Crampton-Platt A."/>
            <person name="Vogler A.P."/>
        </authorList>
    </citation>
    <scope>NUCLEOTIDE SEQUENCE</scope>
</reference>
<dbReference type="EMBL" id="KX087338">
    <property type="protein sequence ID" value="ARH54588.1"/>
    <property type="molecule type" value="Genomic_DNA"/>
</dbReference>
<dbReference type="Pfam" id="PF00895">
    <property type="entry name" value="ATP-synt_8"/>
    <property type="match status" value="1"/>
</dbReference>
<comment type="similarity">
    <text evidence="2 12">Belongs to the ATPase protein 8 family.</text>
</comment>
<dbReference type="AlphaFoldDB" id="A0A343C3J5"/>
<evidence type="ECO:0000256" key="1">
    <source>
        <dbReference type="ARBA" id="ARBA00004304"/>
    </source>
</evidence>
<comment type="subunit">
    <text evidence="3">F-type ATPases have 2 components, CF(1) - the catalytic core - and CF(0) - the membrane proton channel.</text>
</comment>
<dbReference type="GO" id="GO:0015986">
    <property type="term" value="P:proton motive force-driven ATP synthesis"/>
    <property type="evidence" value="ECO:0007669"/>
    <property type="project" value="InterPro"/>
</dbReference>
<comment type="subcellular location">
    <subcellularLocation>
        <location evidence="1 12">Mitochondrion membrane</location>
        <topology evidence="1 12">Single-pass membrane protein</topology>
    </subcellularLocation>
</comment>
<evidence type="ECO:0000256" key="11">
    <source>
        <dbReference type="ARBA" id="ARBA00023136"/>
    </source>
</evidence>
<evidence type="ECO:0000256" key="7">
    <source>
        <dbReference type="ARBA" id="ARBA00022781"/>
    </source>
</evidence>
<keyword evidence="11 13" id="KW-0472">Membrane</keyword>
<dbReference type="InterPro" id="IPR001421">
    <property type="entry name" value="ATP8_metazoa"/>
</dbReference>
<dbReference type="GO" id="GO:0031966">
    <property type="term" value="C:mitochondrial membrane"/>
    <property type="evidence" value="ECO:0007669"/>
    <property type="project" value="UniProtKB-SubCell"/>
</dbReference>